<sequence length="101" mass="10486">MSEPPLSSTSPPTVRPPTAPPASPSDPRPPKNVLVGRVTRGGSGPCYGMETDDGKQYALYSDAGTSLEVGTTIRVEAAPLLLKIDCGPGEPRSAVRIERVG</sequence>
<accession>A0ABU0ZR24</accession>
<evidence type="ECO:0000256" key="1">
    <source>
        <dbReference type="SAM" id="MobiDB-lite"/>
    </source>
</evidence>
<name>A0ABU0ZR24_9ACTN</name>
<comment type="caution">
    <text evidence="2">The sequence shown here is derived from an EMBL/GenBank/DDBJ whole genome shotgun (WGS) entry which is preliminary data.</text>
</comment>
<reference evidence="2 3" key="1">
    <citation type="submission" date="2023-08" db="EMBL/GenBank/DDBJ databases">
        <title>Phytohabitans sansha sp. nov., isolated from marine sediment.</title>
        <authorList>
            <person name="Zhao Y."/>
            <person name="Yi K."/>
        </authorList>
    </citation>
    <scope>NUCLEOTIDE SEQUENCE [LARGE SCALE GENOMIC DNA]</scope>
    <source>
        <strain evidence="2 3">ZYX-F-186</strain>
    </source>
</reference>
<feature type="compositionally biased region" description="Pro residues" evidence="1">
    <location>
        <begin position="13"/>
        <end position="27"/>
    </location>
</feature>
<dbReference type="RefSeq" id="WP_308715644.1">
    <property type="nucleotide sequence ID" value="NZ_JAVHUY010000030.1"/>
</dbReference>
<keyword evidence="3" id="KW-1185">Reference proteome</keyword>
<evidence type="ECO:0000313" key="2">
    <source>
        <dbReference type="EMBL" id="MDQ7908377.1"/>
    </source>
</evidence>
<feature type="compositionally biased region" description="Low complexity" evidence="1">
    <location>
        <begin position="1"/>
        <end position="12"/>
    </location>
</feature>
<organism evidence="2 3">
    <name type="scientific">Phytohabitans maris</name>
    <dbReference type="NCBI Taxonomy" id="3071409"/>
    <lineage>
        <taxon>Bacteria</taxon>
        <taxon>Bacillati</taxon>
        <taxon>Actinomycetota</taxon>
        <taxon>Actinomycetes</taxon>
        <taxon>Micromonosporales</taxon>
        <taxon>Micromonosporaceae</taxon>
    </lineage>
</organism>
<gene>
    <name evidence="2" type="ORF">RB614_28005</name>
</gene>
<protein>
    <submittedName>
        <fullName evidence="2">Uncharacterized protein</fullName>
    </submittedName>
</protein>
<dbReference type="Proteomes" id="UP001230908">
    <property type="component" value="Unassembled WGS sequence"/>
</dbReference>
<evidence type="ECO:0000313" key="3">
    <source>
        <dbReference type="Proteomes" id="UP001230908"/>
    </source>
</evidence>
<dbReference type="EMBL" id="JAVHUY010000030">
    <property type="protein sequence ID" value="MDQ7908377.1"/>
    <property type="molecule type" value="Genomic_DNA"/>
</dbReference>
<feature type="region of interest" description="Disordered" evidence="1">
    <location>
        <begin position="1"/>
        <end position="35"/>
    </location>
</feature>
<proteinExistence type="predicted"/>